<evidence type="ECO:0000256" key="5">
    <source>
        <dbReference type="ARBA" id="ARBA00022692"/>
    </source>
</evidence>
<evidence type="ECO:0000256" key="1">
    <source>
        <dbReference type="ARBA" id="ARBA00004651"/>
    </source>
</evidence>
<keyword evidence="11" id="KW-1185">Reference proteome</keyword>
<feature type="transmembrane region" description="Helical" evidence="8">
    <location>
        <begin position="238"/>
        <end position="256"/>
    </location>
</feature>
<proteinExistence type="inferred from homology"/>
<keyword evidence="3 8" id="KW-0813">Transport</keyword>
<dbReference type="Proteomes" id="UP000094580">
    <property type="component" value="Unassembled WGS sequence"/>
</dbReference>
<dbReference type="PANTHER" id="PTHR30413">
    <property type="entry name" value="INNER MEMBRANE TRANSPORT PERMEASE"/>
    <property type="match status" value="1"/>
</dbReference>
<feature type="domain" description="ABC transmembrane type-2" evidence="9">
    <location>
        <begin position="35"/>
        <end position="261"/>
    </location>
</feature>
<dbReference type="EMBL" id="MDKC01000036">
    <property type="protein sequence ID" value="ODG90071.1"/>
    <property type="molecule type" value="Genomic_DNA"/>
</dbReference>
<reference evidence="10 11" key="1">
    <citation type="submission" date="2016-07" db="EMBL/GenBank/DDBJ databases">
        <authorList>
            <person name="Townsley L."/>
            <person name="Shank E.A."/>
        </authorList>
    </citation>
    <scope>NUCLEOTIDE SEQUENCE [LARGE SCALE GENOMIC DNA]</scope>
    <source>
        <strain evidence="10 11">CH01</strain>
    </source>
</reference>
<dbReference type="RefSeq" id="WP_069035400.1">
    <property type="nucleotide sequence ID" value="NZ_MDKC01000036.1"/>
</dbReference>
<comment type="caution">
    <text evidence="8">Lacks conserved residue(s) required for the propagation of feature annotation.</text>
</comment>
<gene>
    <name evidence="10" type="ORF">BED47_14510</name>
</gene>
<evidence type="ECO:0000256" key="2">
    <source>
        <dbReference type="ARBA" id="ARBA00007783"/>
    </source>
</evidence>
<accession>A0ABX2ZLG7</accession>
<evidence type="ECO:0000313" key="10">
    <source>
        <dbReference type="EMBL" id="ODG90071.1"/>
    </source>
</evidence>
<dbReference type="PANTHER" id="PTHR30413:SF10">
    <property type="entry name" value="CAPSULE POLYSACCHARIDE EXPORT INNER-MEMBRANE PROTEIN CTRC"/>
    <property type="match status" value="1"/>
</dbReference>
<keyword evidence="6 8" id="KW-1133">Transmembrane helix</keyword>
<name>A0ABX2ZLG7_9BACI</name>
<dbReference type="Pfam" id="PF01061">
    <property type="entry name" value="ABC2_membrane"/>
    <property type="match status" value="1"/>
</dbReference>
<dbReference type="PROSITE" id="PS51012">
    <property type="entry name" value="ABC_TM2"/>
    <property type="match status" value="1"/>
</dbReference>
<protein>
    <recommendedName>
        <fullName evidence="8">Transport permease protein</fullName>
    </recommendedName>
</protein>
<comment type="subcellular location">
    <subcellularLocation>
        <location evidence="1 8">Cell membrane</location>
        <topology evidence="1 8">Multi-pass membrane protein</topology>
    </subcellularLocation>
</comment>
<keyword evidence="4 8" id="KW-1003">Cell membrane</keyword>
<evidence type="ECO:0000313" key="11">
    <source>
        <dbReference type="Proteomes" id="UP000094580"/>
    </source>
</evidence>
<dbReference type="InterPro" id="IPR047817">
    <property type="entry name" value="ABC2_TM_bact-type"/>
</dbReference>
<organism evidence="10 11">
    <name type="scientific">Gottfriedia luciferensis</name>
    <dbReference type="NCBI Taxonomy" id="178774"/>
    <lineage>
        <taxon>Bacteria</taxon>
        <taxon>Bacillati</taxon>
        <taxon>Bacillota</taxon>
        <taxon>Bacilli</taxon>
        <taxon>Bacillales</taxon>
        <taxon>Bacillaceae</taxon>
        <taxon>Gottfriedia</taxon>
    </lineage>
</organism>
<keyword evidence="5 8" id="KW-0812">Transmembrane</keyword>
<keyword evidence="7 8" id="KW-0472">Membrane</keyword>
<evidence type="ECO:0000256" key="4">
    <source>
        <dbReference type="ARBA" id="ARBA00022475"/>
    </source>
</evidence>
<evidence type="ECO:0000256" key="3">
    <source>
        <dbReference type="ARBA" id="ARBA00022448"/>
    </source>
</evidence>
<feature type="transmembrane region" description="Helical" evidence="8">
    <location>
        <begin position="35"/>
        <end position="55"/>
    </location>
</feature>
<evidence type="ECO:0000259" key="9">
    <source>
        <dbReference type="PROSITE" id="PS51012"/>
    </source>
</evidence>
<comment type="caution">
    <text evidence="10">The sequence shown here is derived from an EMBL/GenBank/DDBJ whole genome shotgun (WGS) entry which is preliminary data.</text>
</comment>
<sequence length="266" mass="30452">MSSIKTVLQEHAKNLSLIFRLSSYETRKEYADSQLGVIWVFLNPLFQIAVYWVTFGTGIRNGAPVNGIPFIIWMLCGLIPWFFISAAIMQGSSSIFNRIGTVSKMNFPLSIIPSYVVLSRFNTHVFMMLILLIGVIVNRGIEHINIFALIYFMIVGLLFNIALALLTSTLSTMVRDVHLLIQSLTRMLLYLSPILWEPKGANILTKLMKLNPLYYIIEGYRGALLYGHSNLIFSKITIYFWCVLLAFFIIGSIFHVKFRKQFVDFL</sequence>
<evidence type="ECO:0000256" key="6">
    <source>
        <dbReference type="ARBA" id="ARBA00022989"/>
    </source>
</evidence>
<feature type="transmembrane region" description="Helical" evidence="8">
    <location>
        <begin position="143"/>
        <end position="165"/>
    </location>
</feature>
<dbReference type="InterPro" id="IPR013525">
    <property type="entry name" value="ABC2_TM"/>
</dbReference>
<feature type="transmembrane region" description="Helical" evidence="8">
    <location>
        <begin position="109"/>
        <end position="137"/>
    </location>
</feature>
<evidence type="ECO:0000256" key="7">
    <source>
        <dbReference type="ARBA" id="ARBA00023136"/>
    </source>
</evidence>
<comment type="similarity">
    <text evidence="2 8">Belongs to the ABC-2 integral membrane protein family.</text>
</comment>
<feature type="transmembrane region" description="Helical" evidence="8">
    <location>
        <begin position="67"/>
        <end position="88"/>
    </location>
</feature>
<evidence type="ECO:0000256" key="8">
    <source>
        <dbReference type="RuleBase" id="RU361157"/>
    </source>
</evidence>